<evidence type="ECO:0000313" key="1">
    <source>
        <dbReference type="EMBL" id="CAB4140747.1"/>
    </source>
</evidence>
<dbReference type="EMBL" id="LR796380">
    <property type="protein sequence ID" value="CAB4140747.1"/>
    <property type="molecule type" value="Genomic_DNA"/>
</dbReference>
<gene>
    <name evidence="1" type="ORF">UFOVP395_82</name>
</gene>
<sequence length="590" mass="63368">MTIEKFVSPFIAQQFPAFYKEEGPNFIAFLKAYYEWMESTGQTINHARSLFEYADIDSTETQFLKYFKNTYIQSLPESIIADKRLLVKHILDLYRAKGTPRAYELLFRILFNEDIELYIPGDFIFKPSDAEWVIPRYIEISDSPFLQKLVGKQIYNSSKNATAVVESVNQKIVGNKLIHIVYLTSINGRFKYGEKVLSADVPEITLDNAPVVLGSLTAIAIDNGGAGFSAGDIVDISGSGVSGKARIAAVRNENGKVQFNLIDGGSGYSLNAVVTVATALYLSIANNIGTFSVGETIVSSNSSANGTITAANTSLVQMINFSSNLSFSVGDTVTGSNGGSATVLSVIGGGGTGATFTVGGLINKEVLLVNTDKITNYLSANLSLTWAFPKNPVANLSSTIGDTLSFKTVEAGTIAFLTNINPGSGYSANPYVDVIEPDVAGEGLPDGFGGIKGHNALVTTNVANAQGVATAAEVVKSGYGFIPGETVFLSMPGNEGVVATGAAVIDLDGIDGGYWKDNKSFLSDVMKIQDSFYYQTFSYEIVVNRMLSVYEAIVRDLVHPTGIALFGRFRVKNELISDESLPEFFSLDQT</sequence>
<name>A0A6J5M5J1_9CAUD</name>
<organism evidence="1">
    <name type="scientific">uncultured Caudovirales phage</name>
    <dbReference type="NCBI Taxonomy" id="2100421"/>
    <lineage>
        <taxon>Viruses</taxon>
        <taxon>Duplodnaviria</taxon>
        <taxon>Heunggongvirae</taxon>
        <taxon>Uroviricota</taxon>
        <taxon>Caudoviricetes</taxon>
        <taxon>Peduoviridae</taxon>
        <taxon>Maltschvirus</taxon>
        <taxon>Maltschvirus maltsch</taxon>
    </lineage>
</organism>
<reference evidence="1" key="1">
    <citation type="submission" date="2020-04" db="EMBL/GenBank/DDBJ databases">
        <authorList>
            <person name="Chiriac C."/>
            <person name="Salcher M."/>
            <person name="Ghai R."/>
            <person name="Kavagutti S V."/>
        </authorList>
    </citation>
    <scope>NUCLEOTIDE SEQUENCE</scope>
</reference>
<accession>A0A6J5M5J1</accession>
<protein>
    <recommendedName>
        <fullName evidence="2">Baseplate wedge subunit</fullName>
    </recommendedName>
</protein>
<evidence type="ECO:0008006" key="2">
    <source>
        <dbReference type="Google" id="ProtNLM"/>
    </source>
</evidence>
<proteinExistence type="predicted"/>